<evidence type="ECO:0000256" key="1">
    <source>
        <dbReference type="ARBA" id="ARBA00017922"/>
    </source>
</evidence>
<dbReference type="PROSITE" id="PS51257">
    <property type="entry name" value="PROKAR_LIPOPROTEIN"/>
    <property type="match status" value="1"/>
</dbReference>
<gene>
    <name evidence="3" type="ORF">HV276_00485</name>
</gene>
<sequence length="30" mass="3538">MRLLFQYCHTLLMRRVTILLTLLVLLSSCS</sequence>
<protein>
    <recommendedName>
        <fullName evidence="1">Type IV secretion system putative lipoprotein virB7</fullName>
    </recommendedName>
</protein>
<evidence type="ECO:0000313" key="3">
    <source>
        <dbReference type="EMBL" id="QLX28290.1"/>
    </source>
</evidence>
<keyword evidence="2" id="KW-0732">Signal</keyword>
<evidence type="ECO:0000313" key="4">
    <source>
        <dbReference type="Proteomes" id="UP000512146"/>
    </source>
</evidence>
<dbReference type="AlphaFoldDB" id="A0A7L6L2Z7"/>
<dbReference type="Pfam" id="PF08139">
    <property type="entry name" value="LPAM_1"/>
    <property type="match status" value="1"/>
</dbReference>
<organism evidence="3 4">
    <name type="scientific">Escherichia marmotae</name>
    <dbReference type="NCBI Taxonomy" id="1499973"/>
    <lineage>
        <taxon>Bacteria</taxon>
        <taxon>Pseudomonadati</taxon>
        <taxon>Pseudomonadota</taxon>
        <taxon>Gammaproteobacteria</taxon>
        <taxon>Enterobacterales</taxon>
        <taxon>Enterobacteriaceae</taxon>
        <taxon>Escherichia</taxon>
    </lineage>
</organism>
<dbReference type="Proteomes" id="UP000512146">
    <property type="component" value="Chromosome"/>
</dbReference>
<dbReference type="EMBL" id="CP056165">
    <property type="protein sequence ID" value="QLX28290.1"/>
    <property type="molecule type" value="Genomic_DNA"/>
</dbReference>
<dbReference type="InterPro" id="IPR012640">
    <property type="entry name" value="Membr_lipoprot_lipid_attach_CS"/>
</dbReference>
<keyword evidence="3" id="KW-0449">Lipoprotein</keyword>
<reference evidence="3 4" key="1">
    <citation type="submission" date="2020-06" db="EMBL/GenBank/DDBJ databases">
        <title>REHAB project genomes.</title>
        <authorList>
            <person name="Shaw L.P."/>
        </authorList>
    </citation>
    <scope>NUCLEOTIDE SEQUENCE [LARGE SCALE GENOMIC DNA]</scope>
    <source>
        <strain evidence="3 4">RHBSTW-00777</strain>
    </source>
</reference>
<name>A0A7L6L2Z7_9ESCH</name>
<proteinExistence type="predicted"/>
<accession>A0A7L6L2Z7</accession>
<evidence type="ECO:0000256" key="2">
    <source>
        <dbReference type="ARBA" id="ARBA00022729"/>
    </source>
</evidence>